<dbReference type="PANTHER" id="PTHR10426">
    <property type="entry name" value="STRICTOSIDINE SYNTHASE-RELATED"/>
    <property type="match status" value="1"/>
</dbReference>
<gene>
    <name evidence="6" type="ORF">FZC75_01880</name>
</gene>
<evidence type="ECO:0000256" key="1">
    <source>
        <dbReference type="ARBA" id="ARBA00009191"/>
    </source>
</evidence>
<keyword evidence="4" id="KW-0812">Transmembrane</keyword>
<sequence>MVLIGGYGITMKLNITKVLALIFTVFILYLLFWPVSIAPVAWESPKSTGYTGSFEKNNRLDGMEYLSIEKYTEPEHIVYREGWLYAATKTGAIIRVREDGTGLQKIVNTEGRPLGFDFDIKGSIIVADPLYGKHGGLLKISNFENGDGEIELLTDTVDDTALNFIDAVVVSKSGTIYFTDASQRTKAKEIGDVGRAGEIDILENSSTGRVLEYNPVTKKTRILLKDISFANGIALSTDENYLFINETGKYRVWKLNLETDQTLSTKEESEFAEVHIDNLPGLPDNMMAGEEGRIWIGLIMPRNDFLEFSSDKPFLRKMAMRLPAKMLPKGAGYSHVIAINEKGEVVEDMQSNSLPYTNITGVTETEDVLYFQQLNDMNAIGWLKKEDLGF</sequence>
<evidence type="ECO:0000313" key="6">
    <source>
        <dbReference type="EMBL" id="TYS74473.1"/>
    </source>
</evidence>
<evidence type="ECO:0000256" key="3">
    <source>
        <dbReference type="ARBA" id="ARBA00023180"/>
    </source>
</evidence>
<proteinExistence type="inferred from homology"/>
<protein>
    <submittedName>
        <fullName evidence="6">SMP-30/gluconolactonase/LRE family protein</fullName>
    </submittedName>
</protein>
<dbReference type="InterPro" id="IPR011042">
    <property type="entry name" value="6-blade_b-propeller_TolB-like"/>
</dbReference>
<dbReference type="EMBL" id="VTET01000001">
    <property type="protein sequence ID" value="TYS74473.1"/>
    <property type="molecule type" value="Genomic_DNA"/>
</dbReference>
<comment type="caution">
    <text evidence="6">The sequence shown here is derived from an EMBL/GenBank/DDBJ whole genome shotgun (WGS) entry which is preliminary data.</text>
</comment>
<dbReference type="InterPro" id="IPR018119">
    <property type="entry name" value="Strictosidine_synth_cons-reg"/>
</dbReference>
<feature type="transmembrane region" description="Helical" evidence="4">
    <location>
        <begin position="18"/>
        <end position="42"/>
    </location>
</feature>
<evidence type="ECO:0000259" key="5">
    <source>
        <dbReference type="Pfam" id="PF03088"/>
    </source>
</evidence>
<dbReference type="Pfam" id="PF20067">
    <property type="entry name" value="SSL_N"/>
    <property type="match status" value="1"/>
</dbReference>
<dbReference type="PANTHER" id="PTHR10426:SF88">
    <property type="entry name" value="ADIPOCYTE PLASMA MEMBRANE-ASSOCIATED PROTEIN HEMOMUCIN-RELATED"/>
    <property type="match status" value="1"/>
</dbReference>
<dbReference type="GO" id="GO:0016787">
    <property type="term" value="F:hydrolase activity"/>
    <property type="evidence" value="ECO:0007669"/>
    <property type="project" value="TreeGrafter"/>
</dbReference>
<evidence type="ECO:0000313" key="7">
    <source>
        <dbReference type="Proteomes" id="UP000324517"/>
    </source>
</evidence>
<name>A0A5D4TFC7_9BACI</name>
<dbReference type="Proteomes" id="UP000324517">
    <property type="component" value="Unassembled WGS sequence"/>
</dbReference>
<dbReference type="GO" id="GO:0012505">
    <property type="term" value="C:endomembrane system"/>
    <property type="evidence" value="ECO:0007669"/>
    <property type="project" value="TreeGrafter"/>
</dbReference>
<evidence type="ECO:0000256" key="4">
    <source>
        <dbReference type="SAM" id="Phobius"/>
    </source>
</evidence>
<dbReference type="SUPFAM" id="SSF63829">
    <property type="entry name" value="Calcium-dependent phosphotriesterase"/>
    <property type="match status" value="1"/>
</dbReference>
<keyword evidence="4" id="KW-1133">Transmembrane helix</keyword>
<reference evidence="6 7" key="1">
    <citation type="submission" date="2019-08" db="EMBL/GenBank/DDBJ databases">
        <title>Bacillus genomes from the desert of Cuatro Cienegas, Coahuila.</title>
        <authorList>
            <person name="Olmedo-Alvarez G."/>
        </authorList>
    </citation>
    <scope>NUCLEOTIDE SEQUENCE [LARGE SCALE GENOMIC DNA]</scope>
    <source>
        <strain evidence="6 7">CH98b_3T</strain>
    </source>
</reference>
<keyword evidence="3" id="KW-0325">Glycoprotein</keyword>
<evidence type="ECO:0000256" key="2">
    <source>
        <dbReference type="ARBA" id="ARBA00022553"/>
    </source>
</evidence>
<dbReference type="AlphaFoldDB" id="A0A5D4TFC7"/>
<organism evidence="6 7">
    <name type="scientific">Sutcliffiella horikoshii</name>
    <dbReference type="NCBI Taxonomy" id="79883"/>
    <lineage>
        <taxon>Bacteria</taxon>
        <taxon>Bacillati</taxon>
        <taxon>Bacillota</taxon>
        <taxon>Bacilli</taxon>
        <taxon>Bacillales</taxon>
        <taxon>Bacillaceae</taxon>
        <taxon>Sutcliffiella</taxon>
    </lineage>
</organism>
<dbReference type="Gene3D" id="2.120.10.30">
    <property type="entry name" value="TolB, C-terminal domain"/>
    <property type="match status" value="1"/>
</dbReference>
<dbReference type="OrthoDB" id="241638at2"/>
<dbReference type="Pfam" id="PF03088">
    <property type="entry name" value="Str_synth"/>
    <property type="match status" value="1"/>
</dbReference>
<feature type="domain" description="Strictosidine synthase conserved region" evidence="5">
    <location>
        <begin position="168"/>
        <end position="254"/>
    </location>
</feature>
<comment type="similarity">
    <text evidence="1">Belongs to the strictosidine synthase family.</text>
</comment>
<keyword evidence="4" id="KW-0472">Membrane</keyword>
<accession>A0A5D4TFC7</accession>
<keyword evidence="2" id="KW-0597">Phosphoprotein</keyword>